<dbReference type="PANTHER" id="PTHR44846:SF1">
    <property type="entry name" value="MANNOSYL-D-GLYCERATE TRANSPORT_METABOLISM SYSTEM REPRESSOR MNGR-RELATED"/>
    <property type="match status" value="1"/>
</dbReference>
<sequence>MNYNDKTASTMRESAAPPSVGLTLYKQVKRQMLAGLSAGEWKPGEVIPAEKQLSQRFKVSIGTLRKAIDELAAENILIRHQGRGTFVAMHSRDHHLFHFFNVIRHDGERTEPAITLERFAKTRADKQVCDKLGIAHSAKVFTYTNLLSLHGAPVEVDEITVPEALFAGLSEAQLRTRPSTIYSLYQTAFGLNVIHIEERVRACVADQRLADLLQVQPGTALLQIHRTAFSYHHQPVEYRLSYLNTQEYEYVPKMAQ</sequence>
<dbReference type="Proteomes" id="UP001595848">
    <property type="component" value="Unassembled WGS sequence"/>
</dbReference>
<dbReference type="InterPro" id="IPR011663">
    <property type="entry name" value="UTRA"/>
</dbReference>
<dbReference type="Pfam" id="PF07702">
    <property type="entry name" value="UTRA"/>
    <property type="match status" value="1"/>
</dbReference>
<evidence type="ECO:0000259" key="4">
    <source>
        <dbReference type="PROSITE" id="PS50949"/>
    </source>
</evidence>
<feature type="domain" description="HTH gntR-type" evidence="4">
    <location>
        <begin position="22"/>
        <end position="90"/>
    </location>
</feature>
<dbReference type="PROSITE" id="PS50949">
    <property type="entry name" value="HTH_GNTR"/>
    <property type="match status" value="1"/>
</dbReference>
<evidence type="ECO:0000256" key="3">
    <source>
        <dbReference type="ARBA" id="ARBA00023163"/>
    </source>
</evidence>
<keyword evidence="2" id="KW-0238">DNA-binding</keyword>
<accession>A0ABV8P301</accession>
<organism evidence="5 6">
    <name type="scientific">Candidimonas humi</name>
    <dbReference type="NCBI Taxonomy" id="683355"/>
    <lineage>
        <taxon>Bacteria</taxon>
        <taxon>Pseudomonadati</taxon>
        <taxon>Pseudomonadota</taxon>
        <taxon>Betaproteobacteria</taxon>
        <taxon>Burkholderiales</taxon>
        <taxon>Alcaligenaceae</taxon>
        <taxon>Candidimonas</taxon>
    </lineage>
</organism>
<evidence type="ECO:0000313" key="5">
    <source>
        <dbReference type="EMBL" id="MFC4202727.1"/>
    </source>
</evidence>
<dbReference type="InterPro" id="IPR000524">
    <property type="entry name" value="Tscrpt_reg_HTH_GntR"/>
</dbReference>
<name>A0ABV8P301_9BURK</name>
<protein>
    <submittedName>
        <fullName evidence="5">GntR family transcriptional regulator</fullName>
    </submittedName>
</protein>
<keyword evidence="1" id="KW-0805">Transcription regulation</keyword>
<dbReference type="CDD" id="cd07377">
    <property type="entry name" value="WHTH_GntR"/>
    <property type="match status" value="1"/>
</dbReference>
<dbReference type="SMART" id="SM00866">
    <property type="entry name" value="UTRA"/>
    <property type="match status" value="1"/>
</dbReference>
<evidence type="ECO:0000256" key="2">
    <source>
        <dbReference type="ARBA" id="ARBA00023125"/>
    </source>
</evidence>
<dbReference type="EMBL" id="JBHSBV010000006">
    <property type="protein sequence ID" value="MFC4202727.1"/>
    <property type="molecule type" value="Genomic_DNA"/>
</dbReference>
<proteinExistence type="predicted"/>
<reference evidence="6" key="1">
    <citation type="journal article" date="2019" name="Int. J. Syst. Evol. Microbiol.">
        <title>The Global Catalogue of Microorganisms (GCM) 10K type strain sequencing project: providing services to taxonomists for standard genome sequencing and annotation.</title>
        <authorList>
            <consortium name="The Broad Institute Genomics Platform"/>
            <consortium name="The Broad Institute Genome Sequencing Center for Infectious Disease"/>
            <person name="Wu L."/>
            <person name="Ma J."/>
        </authorList>
    </citation>
    <scope>NUCLEOTIDE SEQUENCE [LARGE SCALE GENOMIC DNA]</scope>
    <source>
        <strain evidence="6">LMG 24813</strain>
    </source>
</reference>
<dbReference type="InterPro" id="IPR050679">
    <property type="entry name" value="Bact_HTH_transcr_reg"/>
</dbReference>
<evidence type="ECO:0000256" key="1">
    <source>
        <dbReference type="ARBA" id="ARBA00023015"/>
    </source>
</evidence>
<dbReference type="PANTHER" id="PTHR44846">
    <property type="entry name" value="MANNOSYL-D-GLYCERATE TRANSPORT/METABOLISM SYSTEM REPRESSOR MNGR-RELATED"/>
    <property type="match status" value="1"/>
</dbReference>
<keyword evidence="6" id="KW-1185">Reference proteome</keyword>
<dbReference type="SMART" id="SM00345">
    <property type="entry name" value="HTH_GNTR"/>
    <property type="match status" value="1"/>
</dbReference>
<gene>
    <name evidence="5" type="ORF">ACFOY1_17380</name>
</gene>
<comment type="caution">
    <text evidence="5">The sequence shown here is derived from an EMBL/GenBank/DDBJ whole genome shotgun (WGS) entry which is preliminary data.</text>
</comment>
<keyword evidence="3" id="KW-0804">Transcription</keyword>
<dbReference type="RefSeq" id="WP_217966211.1">
    <property type="nucleotide sequence ID" value="NZ_JAHTBN010000011.1"/>
</dbReference>
<evidence type="ECO:0000313" key="6">
    <source>
        <dbReference type="Proteomes" id="UP001595848"/>
    </source>
</evidence>
<dbReference type="Pfam" id="PF00392">
    <property type="entry name" value="GntR"/>
    <property type="match status" value="1"/>
</dbReference>